<name>A0A7R7DT52_9ACTN</name>
<dbReference type="Gene3D" id="3.40.50.620">
    <property type="entry name" value="HUPs"/>
    <property type="match status" value="1"/>
</dbReference>
<dbReference type="InterPro" id="IPR014729">
    <property type="entry name" value="Rossmann-like_a/b/a_fold"/>
</dbReference>
<dbReference type="InterPro" id="IPR006015">
    <property type="entry name" value="Universal_stress_UspA"/>
</dbReference>
<evidence type="ECO:0000256" key="1">
    <source>
        <dbReference type="ARBA" id="ARBA00008791"/>
    </source>
</evidence>
<evidence type="ECO:0000259" key="2">
    <source>
        <dbReference type="Pfam" id="PF00582"/>
    </source>
</evidence>
<dbReference type="CDD" id="cd00293">
    <property type="entry name" value="USP-like"/>
    <property type="match status" value="1"/>
</dbReference>
<gene>
    <name evidence="3" type="ORF">Athai_48360</name>
</gene>
<dbReference type="Proteomes" id="UP000611640">
    <property type="component" value="Chromosome"/>
</dbReference>
<dbReference type="KEGG" id="atl:Athai_48360"/>
<accession>A0A7R7DT52</accession>
<dbReference type="PANTHER" id="PTHR46268:SF6">
    <property type="entry name" value="UNIVERSAL STRESS PROTEIN UP12"/>
    <property type="match status" value="1"/>
</dbReference>
<keyword evidence="4" id="KW-1185">Reference proteome</keyword>
<protein>
    <submittedName>
        <fullName evidence="3">Universal stress protein</fullName>
    </submittedName>
</protein>
<dbReference type="Pfam" id="PF00582">
    <property type="entry name" value="Usp"/>
    <property type="match status" value="1"/>
</dbReference>
<feature type="domain" description="UspA" evidence="2">
    <location>
        <begin position="1"/>
        <end position="145"/>
    </location>
</feature>
<dbReference type="SUPFAM" id="SSF52402">
    <property type="entry name" value="Adenine nucleotide alpha hydrolases-like"/>
    <property type="match status" value="1"/>
</dbReference>
<dbReference type="RefSeq" id="WP_203963563.1">
    <property type="nucleotide sequence ID" value="NZ_AP023355.1"/>
</dbReference>
<organism evidence="3 4">
    <name type="scientific">Actinocatenispora thailandica</name>
    <dbReference type="NCBI Taxonomy" id="227318"/>
    <lineage>
        <taxon>Bacteria</taxon>
        <taxon>Bacillati</taxon>
        <taxon>Actinomycetota</taxon>
        <taxon>Actinomycetes</taxon>
        <taxon>Micromonosporales</taxon>
        <taxon>Micromonosporaceae</taxon>
        <taxon>Actinocatenispora</taxon>
    </lineage>
</organism>
<evidence type="ECO:0000313" key="3">
    <source>
        <dbReference type="EMBL" id="BCJ37333.1"/>
    </source>
</evidence>
<reference evidence="3 4" key="1">
    <citation type="submission" date="2020-08" db="EMBL/GenBank/DDBJ databases">
        <title>Whole genome shotgun sequence of Actinocatenispora thailandica NBRC 105041.</title>
        <authorList>
            <person name="Komaki H."/>
            <person name="Tamura T."/>
        </authorList>
    </citation>
    <scope>NUCLEOTIDE SEQUENCE [LARGE SCALE GENOMIC DNA]</scope>
    <source>
        <strain evidence="3 4">NBRC 105041</strain>
    </source>
</reference>
<evidence type="ECO:0000313" key="4">
    <source>
        <dbReference type="Proteomes" id="UP000611640"/>
    </source>
</evidence>
<dbReference type="PRINTS" id="PR01438">
    <property type="entry name" value="UNVRSLSTRESS"/>
</dbReference>
<dbReference type="EMBL" id="AP023355">
    <property type="protein sequence ID" value="BCJ37333.1"/>
    <property type="molecule type" value="Genomic_DNA"/>
</dbReference>
<dbReference type="InterPro" id="IPR006016">
    <property type="entry name" value="UspA"/>
</dbReference>
<comment type="similarity">
    <text evidence="1">Belongs to the universal stress protein A family.</text>
</comment>
<dbReference type="AlphaFoldDB" id="A0A7R7DT52"/>
<proteinExistence type="inferred from homology"/>
<sequence length="145" mass="14854">MYRNLVVALSGTDDSSRVLAHTTELAKATGARVRVLHVRAVDCVEPTTMGLVPSAPALVREENGTAQDVVDRAVGELTAAGVDAQGDIVEAMRAEVASTVCELAEAGGADLIVVGEHQGGLLTALVGSTGERVARLCSVPVLLVP</sequence>
<dbReference type="PANTHER" id="PTHR46268">
    <property type="entry name" value="STRESS RESPONSE PROTEIN NHAX"/>
    <property type="match status" value="1"/>
</dbReference>